<dbReference type="Pfam" id="PF00400">
    <property type="entry name" value="WD40"/>
    <property type="match status" value="3"/>
</dbReference>
<keyword evidence="2" id="KW-0677">Repeat</keyword>
<accession>A0A8H5XM29</accession>
<protein>
    <submittedName>
        <fullName evidence="5">G-protein beta WD-40 repeat-containing protein</fullName>
    </submittedName>
</protein>
<dbReference type="SMART" id="SM00320">
    <property type="entry name" value="WD40"/>
    <property type="match status" value="3"/>
</dbReference>
<dbReference type="PROSITE" id="PS00678">
    <property type="entry name" value="WD_REPEATS_1"/>
    <property type="match status" value="1"/>
</dbReference>
<dbReference type="Gene3D" id="2.130.10.10">
    <property type="entry name" value="YVTN repeat-like/Quinoprotein amine dehydrogenase"/>
    <property type="match status" value="1"/>
</dbReference>
<organism evidence="5 6">
    <name type="scientific">Fusarium mundagurra</name>
    <dbReference type="NCBI Taxonomy" id="1567541"/>
    <lineage>
        <taxon>Eukaryota</taxon>
        <taxon>Fungi</taxon>
        <taxon>Dikarya</taxon>
        <taxon>Ascomycota</taxon>
        <taxon>Pezizomycotina</taxon>
        <taxon>Sordariomycetes</taxon>
        <taxon>Hypocreomycetidae</taxon>
        <taxon>Hypocreales</taxon>
        <taxon>Nectriaceae</taxon>
        <taxon>Fusarium</taxon>
        <taxon>Fusarium fujikuroi species complex</taxon>
    </lineage>
</organism>
<dbReference type="SUPFAM" id="SSF50978">
    <property type="entry name" value="WD40 repeat-like"/>
    <property type="match status" value="1"/>
</dbReference>
<dbReference type="EMBL" id="JAAOAN010001223">
    <property type="protein sequence ID" value="KAF5696308.1"/>
    <property type="molecule type" value="Genomic_DNA"/>
</dbReference>
<proteinExistence type="predicted"/>
<dbReference type="InterPro" id="IPR027417">
    <property type="entry name" value="P-loop_NTPase"/>
</dbReference>
<comment type="caution">
    <text evidence="5">The sequence shown here is derived from an EMBL/GenBank/DDBJ whole genome shotgun (WGS) entry which is preliminary data.</text>
</comment>
<sequence length="1299" mass="145707">MPSRKTLPQPTLYNIAWIAALHIERAAATASLDERHEEPEGFVRHDNDDNAYDWGKIGKHNIVIASLPAGVYGTTSAAVTASHLLSSLPHIKIGLLVGIGGGIPHPRRDIRLGDVVISQPDGKSGGVVQYDLGKAKARQDWERKGSLNMPPTVLLSALGSLQAEHEIQGSQMDRILKTMITKFPLMKKPFSYQGAENDRLFLAEYDHPESNTCDLCDSSQEVKREERDSTSPKIHYGIIASGNTLVKDARARDNISNLAGEDCLCVEMEAAGLVNTFPCLVIRGICDYSDSHKNDRWQRYASASAAAFAVELLGYVPVRQLQDTPRALEIMKAIDCKVSEMSQNIKESRARTVIDSLPIARGATFDSADHWLEATCLENTRVDVLHQIDEWAVDFGSTTLFWLNGMAGTGKSTIARTVAHRLAVSGRLGGSFFFKRGEADRDNPTKLFTTLAAGLHRWQPATSQNIEAEIDKSPQIFHQFCGQQLQKLILDPISKAELATDQIIIMVIDALDECDNNVIANIITDILPMASSLRPVRLKFFLTSRPQLPIKIGFSTIKPRSVYQDFILQDVSSDIIKHDIEAFLRVNIAAIRDRYNTQEQKLPRDWPSKLDFDLLVSMAVPLFIVASTICRFLDNGRFGNPKRLLNQLLNMESRGYQSTLDRMYMAVLNQQFDENDRPDQRDRIVEEFRHIIGPIILLSTPLTIPSLANLLTQGKYPEFEQVIEDRLKVLHSVLSTPSLSERALSPVRLLHLSFRDFLLDPFYQNQNPFWISKTVTHELLANKCLALMEKCLHEDICGLKLPDIGASRVAQAMIDAYIPPELQYACCYWAHHLIQGVKDRRIIRITVKFLEEYLLFWLEAMSLLGRSHECIAIIESLQDATTTFDSQQLSLLLEDTTRFILSNSKTISSSPLQIYSSAILFAPMKSKVRNSFCTRVPKWITLQPKVEEHWSDCLQTLDSACGLLAIVFSPNSKLLATQDEDLEVRIWQVSTASRILVWRVDTGQCFQYLDHYSSRISAIMVLSSHRIASGSDDGIIRIWEAEAGRLLSKMQAHRESVSKLAFSSPLQLLASGSTDGTGRIWHIGSSTPLSSHQLPRGRRILQIVFADQSGLVAFARRREVSLWDVTTDQMVQRFDLTGAFQWMDFSSSTTLTIMAGGKLQVWKFGKIEYLTWLNLKDSRSKLLSCSGIVAVLEKGKGEINLWRIKTGEHVRRIQSPYLQWRPKFTLMSNGKLLAIGNGDGVSNVLYYIAGCETGGICILSFQRVDNNDLEPRNWATLLPSGNHVYGWQDTGFRASGLFA</sequence>
<dbReference type="InterPro" id="IPR053137">
    <property type="entry name" value="NLR-like"/>
</dbReference>
<dbReference type="PANTHER" id="PTHR46082">
    <property type="entry name" value="ATP/GTP-BINDING PROTEIN-RELATED"/>
    <property type="match status" value="1"/>
</dbReference>
<dbReference type="PROSITE" id="PS50294">
    <property type="entry name" value="WD_REPEATS_REGION"/>
    <property type="match status" value="1"/>
</dbReference>
<dbReference type="InterPro" id="IPR015943">
    <property type="entry name" value="WD40/YVTN_repeat-like_dom_sf"/>
</dbReference>
<dbReference type="OrthoDB" id="674604at2759"/>
<dbReference type="GO" id="GO:0009116">
    <property type="term" value="P:nucleoside metabolic process"/>
    <property type="evidence" value="ECO:0007669"/>
    <property type="project" value="InterPro"/>
</dbReference>
<evidence type="ECO:0000256" key="2">
    <source>
        <dbReference type="ARBA" id="ARBA00022737"/>
    </source>
</evidence>
<feature type="repeat" description="WD" evidence="3">
    <location>
        <begin position="1009"/>
        <end position="1049"/>
    </location>
</feature>
<dbReference type="InterPro" id="IPR056884">
    <property type="entry name" value="NPHP3-like_N"/>
</dbReference>
<dbReference type="Gene3D" id="3.40.50.1580">
    <property type="entry name" value="Nucleoside phosphorylase domain"/>
    <property type="match status" value="1"/>
</dbReference>
<dbReference type="InterPro" id="IPR001680">
    <property type="entry name" value="WD40_rpt"/>
</dbReference>
<name>A0A8H5XM29_9HYPO</name>
<dbReference type="GO" id="GO:0003824">
    <property type="term" value="F:catalytic activity"/>
    <property type="evidence" value="ECO:0007669"/>
    <property type="project" value="InterPro"/>
</dbReference>
<reference evidence="5 6" key="1">
    <citation type="submission" date="2020-05" db="EMBL/GenBank/DDBJ databases">
        <title>Identification and distribution of gene clusters putatively required for synthesis of sphingolipid metabolism inhibitors in phylogenetically diverse species of the filamentous fungus Fusarium.</title>
        <authorList>
            <person name="Kim H.-S."/>
            <person name="Busman M."/>
            <person name="Brown D.W."/>
            <person name="Divon H."/>
            <person name="Uhlig S."/>
            <person name="Proctor R.H."/>
        </authorList>
    </citation>
    <scope>NUCLEOTIDE SEQUENCE [LARGE SCALE GENOMIC DNA]</scope>
    <source>
        <strain evidence="5 6">NRRL 66235</strain>
    </source>
</reference>
<keyword evidence="6" id="KW-1185">Reference proteome</keyword>
<evidence type="ECO:0000313" key="5">
    <source>
        <dbReference type="EMBL" id="KAF5696308.1"/>
    </source>
</evidence>
<dbReference type="InterPro" id="IPR036322">
    <property type="entry name" value="WD40_repeat_dom_sf"/>
</dbReference>
<keyword evidence="1 3" id="KW-0853">WD repeat</keyword>
<gene>
    <name evidence="5" type="ORF">FMUND_15726</name>
</gene>
<dbReference type="Pfam" id="PF24883">
    <property type="entry name" value="NPHP3_N"/>
    <property type="match status" value="1"/>
</dbReference>
<dbReference type="Gene3D" id="3.40.50.300">
    <property type="entry name" value="P-loop containing nucleotide triphosphate hydrolases"/>
    <property type="match status" value="1"/>
</dbReference>
<feature type="repeat" description="WD" evidence="3">
    <location>
        <begin position="1050"/>
        <end position="1091"/>
    </location>
</feature>
<evidence type="ECO:0000313" key="6">
    <source>
        <dbReference type="Proteomes" id="UP000544331"/>
    </source>
</evidence>
<feature type="domain" description="Nephrocystin 3-like N-terminal" evidence="4">
    <location>
        <begin position="387"/>
        <end position="545"/>
    </location>
</feature>
<dbReference type="PROSITE" id="PS50082">
    <property type="entry name" value="WD_REPEATS_2"/>
    <property type="match status" value="3"/>
</dbReference>
<dbReference type="PANTHER" id="PTHR46082:SF11">
    <property type="entry name" value="AAA+ ATPASE DOMAIN-CONTAINING PROTEIN-RELATED"/>
    <property type="match status" value="1"/>
</dbReference>
<dbReference type="InterPro" id="IPR035994">
    <property type="entry name" value="Nucleoside_phosphorylase_sf"/>
</dbReference>
<dbReference type="Proteomes" id="UP000544331">
    <property type="component" value="Unassembled WGS sequence"/>
</dbReference>
<evidence type="ECO:0000259" key="4">
    <source>
        <dbReference type="Pfam" id="PF24883"/>
    </source>
</evidence>
<dbReference type="InterPro" id="IPR019775">
    <property type="entry name" value="WD40_repeat_CS"/>
</dbReference>
<dbReference type="SUPFAM" id="SSF52540">
    <property type="entry name" value="P-loop containing nucleoside triphosphate hydrolases"/>
    <property type="match status" value="1"/>
</dbReference>
<feature type="repeat" description="WD" evidence="3">
    <location>
        <begin position="963"/>
        <end position="997"/>
    </location>
</feature>
<evidence type="ECO:0000256" key="1">
    <source>
        <dbReference type="ARBA" id="ARBA00022574"/>
    </source>
</evidence>
<dbReference type="SUPFAM" id="SSF53167">
    <property type="entry name" value="Purine and uridine phosphorylases"/>
    <property type="match status" value="1"/>
</dbReference>
<evidence type="ECO:0000256" key="3">
    <source>
        <dbReference type="PROSITE-ProRule" id="PRU00221"/>
    </source>
</evidence>